<feature type="compositionally biased region" description="Low complexity" evidence="1">
    <location>
        <begin position="92"/>
        <end position="101"/>
    </location>
</feature>
<gene>
    <name evidence="3" type="primary">LOC113147294</name>
</gene>
<evidence type="ECO:0000256" key="1">
    <source>
        <dbReference type="SAM" id="MobiDB-lite"/>
    </source>
</evidence>
<feature type="region of interest" description="Disordered" evidence="1">
    <location>
        <begin position="195"/>
        <end position="236"/>
    </location>
</feature>
<feature type="compositionally biased region" description="Basic and acidic residues" evidence="1">
    <location>
        <begin position="211"/>
        <end position="227"/>
    </location>
</feature>
<dbReference type="GeneID" id="113147294"/>
<feature type="region of interest" description="Disordered" evidence="1">
    <location>
        <begin position="395"/>
        <end position="459"/>
    </location>
</feature>
<name>A0A6P6RZ94_9EIME</name>
<organism evidence="2 3">
    <name type="scientific">Cyclospora cayetanensis</name>
    <dbReference type="NCBI Taxonomy" id="88456"/>
    <lineage>
        <taxon>Eukaryota</taxon>
        <taxon>Sar</taxon>
        <taxon>Alveolata</taxon>
        <taxon>Apicomplexa</taxon>
        <taxon>Conoidasida</taxon>
        <taxon>Coccidia</taxon>
        <taxon>Eucoccidiorida</taxon>
        <taxon>Eimeriorina</taxon>
        <taxon>Eimeriidae</taxon>
        <taxon>Cyclospora</taxon>
    </lineage>
</organism>
<protein>
    <submittedName>
        <fullName evidence="3">Uncharacterized protein LOC113147294</fullName>
    </submittedName>
</protein>
<sequence>MEDFAALSPWELSAAHCHSEPLLPLRRPEGSGGAAQLTQVLESLLQKAQGRAPAPAAAGCETPRESDGLCATPGVSTTRVSSCRAKACGTASASPAAESPPLGLTLPHQPRSHKVQPLTESRPEHHQQQAKRDGPSESSSRVQRKSPPACQRTLPVASELLPRTSSRELAAHPESPVLVLPPSRQPQVLRTIVAQEQTQHEEESQGSQKAQSDKEHSDNIHDVRKESQTTSSRMAKPMPNQCLLFVNSPAQPSTKLGRHLIGKVQPLKNSRLPPAQTRGTLSLSQTLVVARHKQQHLTRQNHQEPLHSNKPQQKAFVHPRGPPQEFALTKSADSRRRKLPRPVSAPHDFQGKNTATAVTTAVVGRLGRSTKYPARFRTDEGNASFHRVEATKRVFSSPAVSPERAAPPVESTDAASKQQCPASDEQRRAAGRQSSTVSPNAAAADSLSSPSSNWSGSVSSGEVIVTPLTKRQFVCMNPAVWSLEGPPATNSLLKKPEGLNNPATPGAPSTHLMQSNAGPLGCRALIPVNRSGSVTGMFKETHPFSL</sequence>
<feature type="compositionally biased region" description="Basic and acidic residues" evidence="1">
    <location>
        <begin position="121"/>
        <end position="135"/>
    </location>
</feature>
<dbReference type="Proteomes" id="UP000515125">
    <property type="component" value="Unplaced"/>
</dbReference>
<dbReference type="RefSeq" id="XP_026193183.1">
    <property type="nucleotide sequence ID" value="XM_026337398.1"/>
</dbReference>
<reference evidence="3" key="1">
    <citation type="submission" date="2025-08" db="UniProtKB">
        <authorList>
            <consortium name="RefSeq"/>
        </authorList>
    </citation>
    <scope>IDENTIFICATION</scope>
</reference>
<feature type="region of interest" description="Disordered" evidence="1">
    <location>
        <begin position="92"/>
        <end position="156"/>
    </location>
</feature>
<feature type="compositionally biased region" description="Low complexity" evidence="1">
    <location>
        <begin position="438"/>
        <end position="459"/>
    </location>
</feature>
<dbReference type="AlphaFoldDB" id="A0A6P6RZ94"/>
<feature type="region of interest" description="Disordered" evidence="1">
    <location>
        <begin position="47"/>
        <end position="76"/>
    </location>
</feature>
<evidence type="ECO:0000313" key="2">
    <source>
        <dbReference type="Proteomes" id="UP000515125"/>
    </source>
</evidence>
<accession>A0A6P6RZ94</accession>
<feature type="region of interest" description="Disordered" evidence="1">
    <location>
        <begin position="293"/>
        <end position="356"/>
    </location>
</feature>
<keyword evidence="2" id="KW-1185">Reference proteome</keyword>
<proteinExistence type="predicted"/>
<evidence type="ECO:0000313" key="3">
    <source>
        <dbReference type="RefSeq" id="XP_026193183.1"/>
    </source>
</evidence>